<evidence type="ECO:0000256" key="6">
    <source>
        <dbReference type="ARBA" id="ARBA00023098"/>
    </source>
</evidence>
<dbReference type="EC" id="2.3.1.275" evidence="10"/>
<comment type="caution">
    <text evidence="11">The sequence shown here is derived from an EMBL/GenBank/DDBJ whole genome shotgun (WGS) entry which is preliminary data.</text>
</comment>
<keyword evidence="7 10" id="KW-0472">Membrane</keyword>
<feature type="transmembrane region" description="Helical" evidence="10">
    <location>
        <begin position="129"/>
        <end position="148"/>
    </location>
</feature>
<keyword evidence="2 10" id="KW-0444">Lipid biosynthesis</keyword>
<dbReference type="GO" id="GO:0005886">
    <property type="term" value="C:plasma membrane"/>
    <property type="evidence" value="ECO:0007669"/>
    <property type="project" value="UniProtKB-SubCell"/>
</dbReference>
<dbReference type="PANTHER" id="PTHR30309:SF0">
    <property type="entry name" value="GLYCEROL-3-PHOSPHATE ACYLTRANSFERASE-RELATED"/>
    <property type="match status" value="1"/>
</dbReference>
<evidence type="ECO:0000256" key="4">
    <source>
        <dbReference type="ARBA" id="ARBA00022692"/>
    </source>
</evidence>
<comment type="similarity">
    <text evidence="10">Belongs to the PlsY family.</text>
</comment>
<dbReference type="HAMAP" id="MF_01043">
    <property type="entry name" value="PlsY"/>
    <property type="match status" value="1"/>
</dbReference>
<evidence type="ECO:0000313" key="11">
    <source>
        <dbReference type="EMBL" id="KPJ74572.1"/>
    </source>
</evidence>
<dbReference type="InterPro" id="IPR003811">
    <property type="entry name" value="G3P_acylTferase_PlsY"/>
</dbReference>
<keyword evidence="6 10" id="KW-0443">Lipid metabolism</keyword>
<dbReference type="AlphaFoldDB" id="A0A0S7YK20"/>
<keyword evidence="1 10" id="KW-1003">Cell membrane</keyword>
<feature type="transmembrane region" description="Helical" evidence="10">
    <location>
        <begin position="154"/>
        <end position="174"/>
    </location>
</feature>
<dbReference type="UniPathway" id="UPA00085"/>
<comment type="subunit">
    <text evidence="10">Probably interacts with PlsX.</text>
</comment>
<dbReference type="Proteomes" id="UP000051012">
    <property type="component" value="Unassembled WGS sequence"/>
</dbReference>
<evidence type="ECO:0000256" key="3">
    <source>
        <dbReference type="ARBA" id="ARBA00022679"/>
    </source>
</evidence>
<comment type="subcellular location">
    <subcellularLocation>
        <location evidence="10">Cell membrane</location>
        <topology evidence="10">Multi-pass membrane protein</topology>
    </subcellularLocation>
</comment>
<comment type="catalytic activity">
    <reaction evidence="10">
        <text>an acyl phosphate + sn-glycerol 3-phosphate = a 1-acyl-sn-glycero-3-phosphate + phosphate</text>
        <dbReference type="Rhea" id="RHEA:34075"/>
        <dbReference type="ChEBI" id="CHEBI:43474"/>
        <dbReference type="ChEBI" id="CHEBI:57597"/>
        <dbReference type="ChEBI" id="CHEBI:57970"/>
        <dbReference type="ChEBI" id="CHEBI:59918"/>
        <dbReference type="EC" id="2.3.1.275"/>
    </reaction>
</comment>
<feature type="transmembrane region" description="Helical" evidence="10">
    <location>
        <begin position="98"/>
        <end position="122"/>
    </location>
</feature>
<proteinExistence type="inferred from homology"/>
<dbReference type="NCBIfam" id="TIGR00023">
    <property type="entry name" value="glycerol-3-phosphate 1-O-acyltransferase PlsY"/>
    <property type="match status" value="1"/>
</dbReference>
<keyword evidence="3 10" id="KW-0808">Transferase</keyword>
<organism evidence="11 12">
    <name type="scientific">candidate division TA06 bacterium DG_78</name>
    <dbReference type="NCBI Taxonomy" id="1703772"/>
    <lineage>
        <taxon>Bacteria</taxon>
        <taxon>Bacteria division TA06</taxon>
    </lineage>
</organism>
<evidence type="ECO:0000256" key="2">
    <source>
        <dbReference type="ARBA" id="ARBA00022516"/>
    </source>
</evidence>
<dbReference type="Pfam" id="PF02660">
    <property type="entry name" value="G3P_acyltransf"/>
    <property type="match status" value="1"/>
</dbReference>
<comment type="function">
    <text evidence="10">Catalyzes the transfer of an acyl group from acyl-phosphate (acyl-PO(4)) to glycerol-3-phosphate (G3P) to form lysophosphatidic acid (LPA). This enzyme utilizes acyl-phosphate as fatty acyl donor, but not acyl-CoA or acyl-ACP.</text>
</comment>
<keyword evidence="5 10" id="KW-1133">Transmembrane helix</keyword>
<evidence type="ECO:0000256" key="8">
    <source>
        <dbReference type="ARBA" id="ARBA00023209"/>
    </source>
</evidence>
<dbReference type="PANTHER" id="PTHR30309">
    <property type="entry name" value="INNER MEMBRANE PROTEIN YGIH"/>
    <property type="match status" value="1"/>
</dbReference>
<evidence type="ECO:0000256" key="9">
    <source>
        <dbReference type="ARBA" id="ARBA00023264"/>
    </source>
</evidence>
<evidence type="ECO:0000313" key="12">
    <source>
        <dbReference type="Proteomes" id="UP000051012"/>
    </source>
</evidence>
<feature type="transmembrane region" description="Helical" evidence="10">
    <location>
        <begin position="43"/>
        <end position="61"/>
    </location>
</feature>
<gene>
    <name evidence="10" type="primary">plsY</name>
    <name evidence="11" type="ORF">AMJ52_00145</name>
</gene>
<evidence type="ECO:0000256" key="7">
    <source>
        <dbReference type="ARBA" id="ARBA00023136"/>
    </source>
</evidence>
<dbReference type="GO" id="GO:0043772">
    <property type="term" value="F:acyl-phosphate glycerol-3-phosphate acyltransferase activity"/>
    <property type="evidence" value="ECO:0007669"/>
    <property type="project" value="UniProtKB-UniRule"/>
</dbReference>
<dbReference type="PATRIC" id="fig|1703772.3.peg.29"/>
<feature type="transmembrane region" description="Helical" evidence="10">
    <location>
        <begin position="68"/>
        <end position="86"/>
    </location>
</feature>
<name>A0A0S7YK20_UNCT6</name>
<protein>
    <recommendedName>
        <fullName evidence="10">Glycerol-3-phosphate acyltransferase</fullName>
    </recommendedName>
    <alternativeName>
        <fullName evidence="10">Acyl-PO4 G3P acyltransferase</fullName>
    </alternativeName>
    <alternativeName>
        <fullName evidence="10">Acyl-phosphate--glycerol-3-phosphate acyltransferase</fullName>
    </alternativeName>
    <alternativeName>
        <fullName evidence="10">G3P acyltransferase</fullName>
        <shortName evidence="10">GPAT</shortName>
        <ecNumber evidence="10">2.3.1.275</ecNumber>
    </alternativeName>
    <alternativeName>
        <fullName evidence="10">Lysophosphatidic acid synthase</fullName>
        <shortName evidence="10">LPA synthase</shortName>
    </alternativeName>
</protein>
<keyword evidence="9 10" id="KW-1208">Phospholipid metabolism</keyword>
<dbReference type="SMART" id="SM01207">
    <property type="entry name" value="G3P_acyltransf"/>
    <property type="match status" value="1"/>
</dbReference>
<accession>A0A0S7YK20</accession>
<keyword evidence="8 10" id="KW-0594">Phospholipid biosynthesis</keyword>
<evidence type="ECO:0000256" key="10">
    <source>
        <dbReference type="HAMAP-Rule" id="MF_01043"/>
    </source>
</evidence>
<reference evidence="11 12" key="1">
    <citation type="journal article" date="2015" name="Microbiome">
        <title>Genomic resolution of linkages in carbon, nitrogen, and sulfur cycling among widespread estuary sediment bacteria.</title>
        <authorList>
            <person name="Baker B.J."/>
            <person name="Lazar C.S."/>
            <person name="Teske A.P."/>
            <person name="Dick G.J."/>
        </authorList>
    </citation>
    <scope>NUCLEOTIDE SEQUENCE [LARGE SCALE GENOMIC DNA]</scope>
    <source>
        <strain evidence="11">DG_78</strain>
    </source>
</reference>
<dbReference type="EMBL" id="LJNI01000001">
    <property type="protein sequence ID" value="KPJ74572.1"/>
    <property type="molecule type" value="Genomic_DNA"/>
</dbReference>
<evidence type="ECO:0000256" key="5">
    <source>
        <dbReference type="ARBA" id="ARBA00022989"/>
    </source>
</evidence>
<keyword evidence="4 10" id="KW-0812">Transmembrane</keyword>
<comment type="pathway">
    <text evidence="10">Lipid metabolism; phospholipid metabolism.</text>
</comment>
<sequence length="190" mass="20572">MSFFIGFFFGVIPFSYIIARIKGIDLKAVGSGNIGATNLGRTLGLPFFFLGFILDGLKGLTPVLLAKGLTLSAAVAGAGAILGHIFNPLFHFRGGKGISTTIGVAIGLTPVTFIISLVIWVIIYLSTYLVSFASMIFAIALPLIALVIHEGQNIDRILLLVIALVVIFAHRMNIKRLIKKEEPKTIFWKK</sequence>
<dbReference type="GO" id="GO:0008654">
    <property type="term" value="P:phospholipid biosynthetic process"/>
    <property type="evidence" value="ECO:0007669"/>
    <property type="project" value="UniProtKB-UniRule"/>
</dbReference>
<evidence type="ECO:0000256" key="1">
    <source>
        <dbReference type="ARBA" id="ARBA00022475"/>
    </source>
</evidence>